<keyword evidence="1" id="KW-1133">Transmembrane helix</keyword>
<keyword evidence="1" id="KW-0472">Membrane</keyword>
<dbReference type="AlphaFoldDB" id="A0A1G8BG18"/>
<gene>
    <name evidence="2" type="ORF">SAMN05443529_11227</name>
</gene>
<keyword evidence="3" id="KW-1185">Reference proteome</keyword>
<keyword evidence="1" id="KW-0812">Transmembrane</keyword>
<evidence type="ECO:0000256" key="1">
    <source>
        <dbReference type="SAM" id="Phobius"/>
    </source>
</evidence>
<dbReference type="InterPro" id="IPR031616">
    <property type="entry name" value="BsrE-like"/>
</dbReference>
<protein>
    <recommendedName>
        <fullName evidence="4">Holin-like Toxin (Hol-Tox)</fullName>
    </recommendedName>
</protein>
<proteinExistence type="predicted"/>
<feature type="transmembrane region" description="Helical" evidence="1">
    <location>
        <begin position="6"/>
        <end position="28"/>
    </location>
</feature>
<organism evidence="2 3">
    <name type="scientific">Desulfosporosinus hippei DSM 8344</name>
    <dbReference type="NCBI Taxonomy" id="1121419"/>
    <lineage>
        <taxon>Bacteria</taxon>
        <taxon>Bacillati</taxon>
        <taxon>Bacillota</taxon>
        <taxon>Clostridia</taxon>
        <taxon>Eubacteriales</taxon>
        <taxon>Desulfitobacteriaceae</taxon>
        <taxon>Desulfosporosinus</taxon>
    </lineage>
</organism>
<reference evidence="3" key="1">
    <citation type="submission" date="2016-10" db="EMBL/GenBank/DDBJ databases">
        <authorList>
            <person name="Varghese N."/>
            <person name="Submissions S."/>
        </authorList>
    </citation>
    <scope>NUCLEOTIDE SEQUENCE [LARGE SCALE GENOMIC DNA]</scope>
    <source>
        <strain evidence="3">DSM 8344</strain>
    </source>
</reference>
<evidence type="ECO:0000313" key="3">
    <source>
        <dbReference type="Proteomes" id="UP000198656"/>
    </source>
</evidence>
<accession>A0A1G8BG18</accession>
<dbReference type="Pfam" id="PF16935">
    <property type="entry name" value="Hol_Tox"/>
    <property type="match status" value="1"/>
</dbReference>
<name>A0A1G8BG18_9FIRM</name>
<sequence>MKTYEIFMIVIGSCSLLISLLILVVEVIKTVFK</sequence>
<dbReference type="Proteomes" id="UP000198656">
    <property type="component" value="Unassembled WGS sequence"/>
</dbReference>
<evidence type="ECO:0000313" key="2">
    <source>
        <dbReference type="EMBL" id="SDH32139.1"/>
    </source>
</evidence>
<evidence type="ECO:0008006" key="4">
    <source>
        <dbReference type="Google" id="ProtNLM"/>
    </source>
</evidence>
<dbReference type="EMBL" id="FNCP01000012">
    <property type="protein sequence ID" value="SDH32139.1"/>
    <property type="molecule type" value="Genomic_DNA"/>
</dbReference>